<sequence length="496" mass="58123">MSRSVAVTRPGARPGARYRRAMAPNRAFDFLYDPVYMLSSERDHAQATVQAHLIHDQMRKMPEFKAMFSNLIHYPSYSVQLEEKYPVSPFIDRRWRGRAQHHLEMLQKFDILQAPKIEYEDPEVSGRNRWKYFERPFIPFHKSIPLNVIYAMSKPDLYAHQAMFRDKPDYLISQTVGTQTDYRDGEAQTDPYSPEYVVPSSSIPELLTLATLTWGRGLPATQAEVEVIERAREKRAWEATLPPLNDTAHIAKRRRMMEEMERKEWAFREEEIEELQEVRLELLKALLRKREENHNELNITRLDTHWFILMREKEAKVKRIQHEHIKVPHHQIPFGHYSHYFMVAKPDSSFRPILDLRSVNELTHTTKFKMVSLESIIPLLEPDRGGLWVMQGFAAERPLEGPGRQLWAMLECNNTNAQVHQASDCAGCTTTIRSSLWFCWQLGHNRLLLPSTTKKSCLVFEAHEHFLFDRYPLNRTGLAFLLPPPNRRRKGISELG</sequence>
<dbReference type="AlphaFoldDB" id="A0A9Q0XHX9"/>
<evidence type="ECO:0000313" key="9">
    <source>
        <dbReference type="EMBL" id="KAJ7315906.1"/>
    </source>
</evidence>
<dbReference type="PANTHER" id="PTHR22455">
    <property type="entry name" value="CILIA- AND FLAGELLA-ASSOCIATED PROTEIN 91"/>
    <property type="match status" value="1"/>
</dbReference>
<feature type="domain" description="CFAP91" evidence="8">
    <location>
        <begin position="178"/>
        <end position="326"/>
    </location>
</feature>
<gene>
    <name evidence="9" type="ORF">JRQ81_002068</name>
</gene>
<keyword evidence="2" id="KW-0963">Cytoplasm</keyword>
<comment type="caution">
    <text evidence="9">The sequence shown here is derived from an EMBL/GenBank/DDBJ whole genome shotgun (WGS) entry which is preliminary data.</text>
</comment>
<evidence type="ECO:0000256" key="3">
    <source>
        <dbReference type="ARBA" id="ARBA00023212"/>
    </source>
</evidence>
<dbReference type="GO" id="GO:0005930">
    <property type="term" value="C:axoneme"/>
    <property type="evidence" value="ECO:0007669"/>
    <property type="project" value="UniProtKB-SubCell"/>
</dbReference>
<evidence type="ECO:0000256" key="2">
    <source>
        <dbReference type="ARBA" id="ARBA00022490"/>
    </source>
</evidence>
<dbReference type="Pfam" id="PF14738">
    <property type="entry name" value="CFAP91"/>
    <property type="match status" value="1"/>
</dbReference>
<organism evidence="9 10">
    <name type="scientific">Phrynocephalus forsythii</name>
    <dbReference type="NCBI Taxonomy" id="171643"/>
    <lineage>
        <taxon>Eukaryota</taxon>
        <taxon>Metazoa</taxon>
        <taxon>Chordata</taxon>
        <taxon>Craniata</taxon>
        <taxon>Vertebrata</taxon>
        <taxon>Euteleostomi</taxon>
        <taxon>Lepidosauria</taxon>
        <taxon>Squamata</taxon>
        <taxon>Bifurcata</taxon>
        <taxon>Unidentata</taxon>
        <taxon>Episquamata</taxon>
        <taxon>Toxicofera</taxon>
        <taxon>Iguania</taxon>
        <taxon>Acrodonta</taxon>
        <taxon>Agamidae</taxon>
        <taxon>Agaminae</taxon>
        <taxon>Phrynocephalus</taxon>
    </lineage>
</organism>
<reference evidence="9" key="1">
    <citation type="journal article" date="2023" name="DNA Res.">
        <title>Chromosome-level genome assembly of Phrynocephalus forsythii using third-generation DNA sequencing and Hi-C analysis.</title>
        <authorList>
            <person name="Qi Y."/>
            <person name="Zhao W."/>
            <person name="Zhao Y."/>
            <person name="Niu C."/>
            <person name="Cao S."/>
            <person name="Zhang Y."/>
        </authorList>
    </citation>
    <scope>NUCLEOTIDE SEQUENCE</scope>
    <source>
        <tissue evidence="9">Muscle</tissue>
    </source>
</reference>
<feature type="coiled-coil region" evidence="7">
    <location>
        <begin position="268"/>
        <end position="300"/>
    </location>
</feature>
<evidence type="ECO:0000256" key="5">
    <source>
        <dbReference type="ARBA" id="ARBA00029468"/>
    </source>
</evidence>
<accession>A0A9Q0XHX9</accession>
<dbReference type="InterPro" id="IPR032840">
    <property type="entry name" value="CFAP91_dom"/>
</dbReference>
<dbReference type="PANTHER" id="PTHR22455:SF10">
    <property type="entry name" value="CILIA- AND FLAGELLA-ASSOCIATED PROTEIN 91"/>
    <property type="match status" value="1"/>
</dbReference>
<comment type="similarity">
    <text evidence="5">Belongs to the CFAP91 family.</text>
</comment>
<dbReference type="OrthoDB" id="9043486at2759"/>
<keyword evidence="10" id="KW-1185">Reference proteome</keyword>
<protein>
    <recommendedName>
        <fullName evidence="6">Cilia- and flagella-associated protein 91</fullName>
    </recommendedName>
</protein>
<dbReference type="Proteomes" id="UP001142489">
    <property type="component" value="Unassembled WGS sequence"/>
</dbReference>
<proteinExistence type="inferred from homology"/>
<evidence type="ECO:0000259" key="8">
    <source>
        <dbReference type="Pfam" id="PF14738"/>
    </source>
</evidence>
<keyword evidence="4" id="KW-0966">Cell projection</keyword>
<dbReference type="InterPro" id="IPR026720">
    <property type="entry name" value="CFAP91"/>
</dbReference>
<evidence type="ECO:0000313" key="10">
    <source>
        <dbReference type="Proteomes" id="UP001142489"/>
    </source>
</evidence>
<evidence type="ECO:0000256" key="7">
    <source>
        <dbReference type="SAM" id="Coils"/>
    </source>
</evidence>
<dbReference type="EMBL" id="JAPFRF010000011">
    <property type="protein sequence ID" value="KAJ7315906.1"/>
    <property type="molecule type" value="Genomic_DNA"/>
</dbReference>
<evidence type="ECO:0000256" key="4">
    <source>
        <dbReference type="ARBA" id="ARBA00023273"/>
    </source>
</evidence>
<evidence type="ECO:0000256" key="6">
    <source>
        <dbReference type="ARBA" id="ARBA00029555"/>
    </source>
</evidence>
<name>A0A9Q0XHX9_9SAUR</name>
<comment type="subcellular location">
    <subcellularLocation>
        <location evidence="1">Cytoplasm</location>
        <location evidence="1">Cytoskeleton</location>
        <location evidence="1">Cilium axoneme</location>
    </subcellularLocation>
</comment>
<keyword evidence="7" id="KW-0175">Coiled coil</keyword>
<evidence type="ECO:0000256" key="1">
    <source>
        <dbReference type="ARBA" id="ARBA00004430"/>
    </source>
</evidence>
<keyword evidence="3" id="KW-0206">Cytoskeleton</keyword>